<keyword evidence="2" id="KW-1185">Reference proteome</keyword>
<sequence length="262" mass="28968">MDRLSMTALRGARLLSDVEETNLEEVWSDYLPGRIQKLNAKPKHPKFLPIPTLNALAAKNFRATRSIPLAVTGRQLPLIYRVVSGLVSAPHCKTLLVIDTEHRFDVTRLSCSAEDIRHVYVHRPALRGIPATDGDHRAATRRLTPDQIRVLVAASEKWIYYGAHNSGGRTWWGTIVIGALGGGDITAAWKGWLHVELSSIPGFFIGCTIQEALADRQRRQNDVDAAPWVASSQWGDLAFTESHSAAAEAKRPLTRRGRASVL</sequence>
<organism evidence="1 2">
    <name type="scientific">Colletotrichum sojae</name>
    <dbReference type="NCBI Taxonomy" id="2175907"/>
    <lineage>
        <taxon>Eukaryota</taxon>
        <taxon>Fungi</taxon>
        <taxon>Dikarya</taxon>
        <taxon>Ascomycota</taxon>
        <taxon>Pezizomycotina</taxon>
        <taxon>Sordariomycetes</taxon>
        <taxon>Hypocreomycetidae</taxon>
        <taxon>Glomerellales</taxon>
        <taxon>Glomerellaceae</taxon>
        <taxon>Colletotrichum</taxon>
        <taxon>Colletotrichum orchidearum species complex</taxon>
    </lineage>
</organism>
<accession>A0A8H6ISL3</accession>
<evidence type="ECO:0000313" key="1">
    <source>
        <dbReference type="EMBL" id="KAF6795870.1"/>
    </source>
</evidence>
<reference evidence="1 2" key="1">
    <citation type="journal article" date="2020" name="Phytopathology">
        <title>Genome Sequence Resources of Colletotrichum truncatum, C. plurivorum, C. musicola, and C. sojae: Four Species Pathogenic to Soybean (Glycine max).</title>
        <authorList>
            <person name="Rogerio F."/>
            <person name="Boufleur T.R."/>
            <person name="Ciampi-Guillardi M."/>
            <person name="Sukno S.A."/>
            <person name="Thon M.R."/>
            <person name="Massola Junior N.S."/>
            <person name="Baroncelli R."/>
        </authorList>
    </citation>
    <scope>NUCLEOTIDE SEQUENCE [LARGE SCALE GENOMIC DNA]</scope>
    <source>
        <strain evidence="1 2">LFN0009</strain>
    </source>
</reference>
<dbReference type="Proteomes" id="UP000652219">
    <property type="component" value="Unassembled WGS sequence"/>
</dbReference>
<proteinExistence type="predicted"/>
<name>A0A8H6ISL3_9PEZI</name>
<comment type="caution">
    <text evidence="1">The sequence shown here is derived from an EMBL/GenBank/DDBJ whole genome shotgun (WGS) entry which is preliminary data.</text>
</comment>
<dbReference type="AlphaFoldDB" id="A0A8H6ISL3"/>
<protein>
    <submittedName>
        <fullName evidence="1">Uncharacterized protein</fullName>
    </submittedName>
</protein>
<dbReference type="EMBL" id="WIGN01000382">
    <property type="protein sequence ID" value="KAF6795870.1"/>
    <property type="molecule type" value="Genomic_DNA"/>
</dbReference>
<gene>
    <name evidence="1" type="ORF">CSOJ01_13339</name>
</gene>
<evidence type="ECO:0000313" key="2">
    <source>
        <dbReference type="Proteomes" id="UP000652219"/>
    </source>
</evidence>